<reference evidence="3" key="1">
    <citation type="journal article" date="2017" name="Nat. Commun.">
        <title>The North American bullfrog draft genome provides insight into hormonal regulation of long noncoding RNA.</title>
        <authorList>
            <person name="Hammond S.A."/>
            <person name="Warren R.L."/>
            <person name="Vandervalk B.P."/>
            <person name="Kucuk E."/>
            <person name="Khan H."/>
            <person name="Gibb E.A."/>
            <person name="Pandoh P."/>
            <person name="Kirk H."/>
            <person name="Zhao Y."/>
            <person name="Jones M."/>
            <person name="Mungall A.J."/>
            <person name="Coope R."/>
            <person name="Pleasance S."/>
            <person name="Moore R.A."/>
            <person name="Holt R.A."/>
            <person name="Round J.M."/>
            <person name="Ohora S."/>
            <person name="Walle B.V."/>
            <person name="Veldhoen N."/>
            <person name="Helbing C.C."/>
            <person name="Birol I."/>
        </authorList>
    </citation>
    <scope>NUCLEOTIDE SEQUENCE [LARGE SCALE GENOMIC DNA]</scope>
</reference>
<evidence type="ECO:0000313" key="3">
    <source>
        <dbReference type="Proteomes" id="UP000228934"/>
    </source>
</evidence>
<organism evidence="2 3">
    <name type="scientific">Aquarana catesbeiana</name>
    <name type="common">American bullfrog</name>
    <name type="synonym">Rana catesbeiana</name>
    <dbReference type="NCBI Taxonomy" id="8400"/>
    <lineage>
        <taxon>Eukaryota</taxon>
        <taxon>Metazoa</taxon>
        <taxon>Chordata</taxon>
        <taxon>Craniata</taxon>
        <taxon>Vertebrata</taxon>
        <taxon>Euteleostomi</taxon>
        <taxon>Amphibia</taxon>
        <taxon>Batrachia</taxon>
        <taxon>Anura</taxon>
        <taxon>Neobatrachia</taxon>
        <taxon>Ranoidea</taxon>
        <taxon>Ranidae</taxon>
        <taxon>Aquarana</taxon>
    </lineage>
</organism>
<dbReference type="EMBL" id="KV922983">
    <property type="protein sequence ID" value="PIN97655.1"/>
    <property type="molecule type" value="Genomic_DNA"/>
</dbReference>
<proteinExistence type="predicted"/>
<accession>A0A2G9P2U1</accession>
<name>A0A2G9P2U1_AQUCT</name>
<evidence type="ECO:0000313" key="2">
    <source>
        <dbReference type="EMBL" id="PIN97655.1"/>
    </source>
</evidence>
<keyword evidence="3" id="KW-1185">Reference proteome</keyword>
<dbReference type="AlphaFoldDB" id="A0A2G9P2U1"/>
<feature type="region of interest" description="Disordered" evidence="1">
    <location>
        <begin position="164"/>
        <end position="198"/>
    </location>
</feature>
<dbReference type="Proteomes" id="UP000228934">
    <property type="component" value="Unassembled WGS sequence"/>
</dbReference>
<evidence type="ECO:0000256" key="1">
    <source>
        <dbReference type="SAM" id="MobiDB-lite"/>
    </source>
</evidence>
<feature type="compositionally biased region" description="Basic and acidic residues" evidence="1">
    <location>
        <begin position="171"/>
        <end position="189"/>
    </location>
</feature>
<sequence>MGHNKIQRKATLEKLIVRATHACYALYTLRVHETLPAPDILSSLFPAPCLSAQGESTWRRKSKCMQRRAATMKAWSHKCSDPRGDLRPQISPFIEMVDILMRADYDGKHGPYPNPNVRKTKIMAKVVKSLHRNFGVGRSKDQLRKRWSDLKLREKDQYRKIKRVLQKREKRLGTSEDTRNPQPPKEKEIPTPQPEDVEEGEVYEVGEIVTTTGDVDVVEEDSPFTSSSAHVLIGEIMVCNRDLQKIKEDINDVEKGLKNIIDVLGRI</sequence>
<protein>
    <submittedName>
        <fullName evidence="2">Uncharacterized protein</fullName>
    </submittedName>
</protein>
<gene>
    <name evidence="2" type="ORF">AB205_0146930</name>
</gene>